<keyword evidence="9" id="KW-0716">Sensory transduction</keyword>
<dbReference type="Pfam" id="PF13853">
    <property type="entry name" value="7tm_4"/>
    <property type="match status" value="1"/>
</dbReference>
<dbReference type="InterPro" id="IPR000725">
    <property type="entry name" value="Olfact_rcpt"/>
</dbReference>
<sequence>MDMEDVNKTVDGEFSLLGLTEEPRLKLILFVVFTVVYILTVIGNIGIIVLIRLSPHLQTPMYFFLSHLSFVDLCYSSDIAPRMLVDLVSETKKIFRVGCVMQLFIFFAAGTIEALLLATMAYDRYAAVCQPLHYMAIMTKRFCVLLLTMVYTVGILHSMIETGCTFRLPFCHWTIHHFCCDIPPLLKLSCTNTFINEVVLFIFGGSLAISSLLAVFISYAAIISAVLRMRSSAARLRVFSTCASHFTGVTLYFGTIIFTYLRPSSVYSLDQDKAVTLFYTVVIPMLNPLIYSLRNKDVKDGLRKIIVRKFILRGIFPLNL</sequence>
<dbReference type="PROSITE" id="PS00237">
    <property type="entry name" value="G_PROTEIN_RECEP_F1_1"/>
    <property type="match status" value="1"/>
</dbReference>
<dbReference type="PANTHER" id="PTHR48018">
    <property type="entry name" value="OLFACTORY RECEPTOR"/>
    <property type="match status" value="1"/>
</dbReference>
<dbReference type="InterPro" id="IPR017452">
    <property type="entry name" value="GPCR_Rhodpsn_7TM"/>
</dbReference>
<evidence type="ECO:0000256" key="3">
    <source>
        <dbReference type="ARBA" id="ARBA00022989"/>
    </source>
</evidence>
<feature type="transmembrane region" description="Helical" evidence="9">
    <location>
        <begin position="100"/>
        <end position="122"/>
    </location>
</feature>
<dbReference type="PRINTS" id="PR00245">
    <property type="entry name" value="OLFACTORYR"/>
</dbReference>
<evidence type="ECO:0000256" key="7">
    <source>
        <dbReference type="ARBA" id="ARBA00023224"/>
    </source>
</evidence>
<keyword evidence="12" id="KW-1185">Reference proteome</keyword>
<feature type="transmembrane region" description="Helical" evidence="9">
    <location>
        <begin position="198"/>
        <end position="226"/>
    </location>
</feature>
<feature type="transmembrane region" description="Helical" evidence="9">
    <location>
        <begin position="62"/>
        <end position="80"/>
    </location>
</feature>
<keyword evidence="7 8" id="KW-0807">Transducer</keyword>
<keyword evidence="4 8" id="KW-0297">G-protein coupled receptor</keyword>
<dbReference type="EMBL" id="JANPWB010000008">
    <property type="protein sequence ID" value="KAJ1166669.1"/>
    <property type="molecule type" value="Genomic_DNA"/>
</dbReference>
<keyword evidence="6 8" id="KW-0675">Receptor</keyword>
<protein>
    <recommendedName>
        <fullName evidence="9">Olfactory receptor</fullName>
    </recommendedName>
</protein>
<dbReference type="FunFam" id="1.20.1070.10:FF:000003">
    <property type="entry name" value="Olfactory receptor"/>
    <property type="match status" value="1"/>
</dbReference>
<dbReference type="AlphaFoldDB" id="A0AAV7SRB9"/>
<dbReference type="GO" id="GO:0004930">
    <property type="term" value="F:G protein-coupled receptor activity"/>
    <property type="evidence" value="ECO:0007669"/>
    <property type="project" value="UniProtKB-KW"/>
</dbReference>
<comment type="caution">
    <text evidence="11">The sequence shown here is derived from an EMBL/GenBank/DDBJ whole genome shotgun (WGS) entry which is preliminary data.</text>
</comment>
<keyword evidence="5 9" id="KW-0472">Membrane</keyword>
<dbReference type="PRINTS" id="PR00237">
    <property type="entry name" value="GPCRRHODOPSN"/>
</dbReference>
<dbReference type="CDD" id="cd15230">
    <property type="entry name" value="7tmA_OR5-like"/>
    <property type="match status" value="1"/>
</dbReference>
<dbReference type="Gene3D" id="1.20.1070.10">
    <property type="entry name" value="Rhodopsin 7-helix transmembrane proteins"/>
    <property type="match status" value="1"/>
</dbReference>
<evidence type="ECO:0000256" key="5">
    <source>
        <dbReference type="ARBA" id="ARBA00023136"/>
    </source>
</evidence>
<reference evidence="11" key="1">
    <citation type="journal article" date="2022" name="bioRxiv">
        <title>Sequencing and chromosome-scale assembly of the giantPleurodeles waltlgenome.</title>
        <authorList>
            <person name="Brown T."/>
            <person name="Elewa A."/>
            <person name="Iarovenko S."/>
            <person name="Subramanian E."/>
            <person name="Araus A.J."/>
            <person name="Petzold A."/>
            <person name="Susuki M."/>
            <person name="Suzuki K.-i.T."/>
            <person name="Hayashi T."/>
            <person name="Toyoda A."/>
            <person name="Oliveira C."/>
            <person name="Osipova E."/>
            <person name="Leigh N.D."/>
            <person name="Simon A."/>
            <person name="Yun M.H."/>
        </authorList>
    </citation>
    <scope>NUCLEOTIDE SEQUENCE</scope>
    <source>
        <strain evidence="11">20211129_DDA</strain>
        <tissue evidence="11">Liver</tissue>
    </source>
</reference>
<feature type="transmembrane region" description="Helical" evidence="9">
    <location>
        <begin position="142"/>
        <end position="160"/>
    </location>
</feature>
<evidence type="ECO:0000259" key="10">
    <source>
        <dbReference type="PROSITE" id="PS50262"/>
    </source>
</evidence>
<organism evidence="11 12">
    <name type="scientific">Pleurodeles waltl</name>
    <name type="common">Iberian ribbed newt</name>
    <dbReference type="NCBI Taxonomy" id="8319"/>
    <lineage>
        <taxon>Eukaryota</taxon>
        <taxon>Metazoa</taxon>
        <taxon>Chordata</taxon>
        <taxon>Craniata</taxon>
        <taxon>Vertebrata</taxon>
        <taxon>Euteleostomi</taxon>
        <taxon>Amphibia</taxon>
        <taxon>Batrachia</taxon>
        <taxon>Caudata</taxon>
        <taxon>Salamandroidea</taxon>
        <taxon>Salamandridae</taxon>
        <taxon>Pleurodelinae</taxon>
        <taxon>Pleurodeles</taxon>
    </lineage>
</organism>
<evidence type="ECO:0000256" key="1">
    <source>
        <dbReference type="ARBA" id="ARBA00004141"/>
    </source>
</evidence>
<evidence type="ECO:0000256" key="6">
    <source>
        <dbReference type="ARBA" id="ARBA00023170"/>
    </source>
</evidence>
<feature type="transmembrane region" description="Helical" evidence="9">
    <location>
        <begin position="274"/>
        <end position="293"/>
    </location>
</feature>
<comment type="similarity">
    <text evidence="8">Belongs to the G-protein coupled receptor 1 family.</text>
</comment>
<feature type="domain" description="G-protein coupled receptors family 1 profile" evidence="10">
    <location>
        <begin position="43"/>
        <end position="291"/>
    </location>
</feature>
<evidence type="ECO:0000256" key="9">
    <source>
        <dbReference type="RuleBase" id="RU363047"/>
    </source>
</evidence>
<gene>
    <name evidence="11" type="ORF">NDU88_007067</name>
</gene>
<dbReference type="InterPro" id="IPR000276">
    <property type="entry name" value="GPCR_Rhodpsn"/>
</dbReference>
<evidence type="ECO:0000313" key="11">
    <source>
        <dbReference type="EMBL" id="KAJ1166669.1"/>
    </source>
</evidence>
<dbReference type="GO" id="GO:0005886">
    <property type="term" value="C:plasma membrane"/>
    <property type="evidence" value="ECO:0007669"/>
    <property type="project" value="UniProtKB-SubCell"/>
</dbReference>
<comment type="subcellular location">
    <subcellularLocation>
        <location evidence="9">Cell membrane</location>
        <topology evidence="9">Multi-pass membrane protein</topology>
    </subcellularLocation>
    <subcellularLocation>
        <location evidence="1">Membrane</location>
        <topology evidence="1">Multi-pass membrane protein</topology>
    </subcellularLocation>
</comment>
<dbReference type="PROSITE" id="PS50262">
    <property type="entry name" value="G_PROTEIN_RECEP_F1_2"/>
    <property type="match status" value="1"/>
</dbReference>
<evidence type="ECO:0000256" key="2">
    <source>
        <dbReference type="ARBA" id="ARBA00022692"/>
    </source>
</evidence>
<keyword evidence="2 8" id="KW-0812">Transmembrane</keyword>
<proteinExistence type="inferred from homology"/>
<keyword evidence="9" id="KW-0552">Olfaction</keyword>
<evidence type="ECO:0000313" key="12">
    <source>
        <dbReference type="Proteomes" id="UP001066276"/>
    </source>
</evidence>
<evidence type="ECO:0000256" key="4">
    <source>
        <dbReference type="ARBA" id="ARBA00023040"/>
    </source>
</evidence>
<dbReference type="Proteomes" id="UP001066276">
    <property type="component" value="Chromosome 4_2"/>
</dbReference>
<dbReference type="GO" id="GO:0004984">
    <property type="term" value="F:olfactory receptor activity"/>
    <property type="evidence" value="ECO:0007669"/>
    <property type="project" value="InterPro"/>
</dbReference>
<feature type="transmembrane region" description="Helical" evidence="9">
    <location>
        <begin position="238"/>
        <end position="262"/>
    </location>
</feature>
<name>A0AAV7SRB9_PLEWA</name>
<feature type="transmembrane region" description="Helical" evidence="9">
    <location>
        <begin position="27"/>
        <end position="50"/>
    </location>
</feature>
<evidence type="ECO:0000256" key="8">
    <source>
        <dbReference type="RuleBase" id="RU000688"/>
    </source>
</evidence>
<keyword evidence="9" id="KW-1003">Cell membrane</keyword>
<dbReference type="EMBL" id="JANPWB010000008">
    <property type="protein sequence ID" value="KAJ1166670.1"/>
    <property type="molecule type" value="Genomic_DNA"/>
</dbReference>
<accession>A0AAV7SRB9</accession>
<dbReference type="SUPFAM" id="SSF81321">
    <property type="entry name" value="Family A G protein-coupled receptor-like"/>
    <property type="match status" value="1"/>
</dbReference>
<keyword evidence="3 9" id="KW-1133">Transmembrane helix</keyword>